<organism evidence="3 4">
    <name type="scientific">Smittium culicis</name>
    <dbReference type="NCBI Taxonomy" id="133412"/>
    <lineage>
        <taxon>Eukaryota</taxon>
        <taxon>Fungi</taxon>
        <taxon>Fungi incertae sedis</taxon>
        <taxon>Zoopagomycota</taxon>
        <taxon>Kickxellomycotina</taxon>
        <taxon>Harpellomycetes</taxon>
        <taxon>Harpellales</taxon>
        <taxon>Legeriomycetaceae</taxon>
        <taxon>Smittium</taxon>
    </lineage>
</organism>
<proteinExistence type="predicted"/>
<feature type="compositionally biased region" description="Pro residues" evidence="1">
    <location>
        <begin position="124"/>
        <end position="134"/>
    </location>
</feature>
<accession>A0A1R1XYX5</accession>
<gene>
    <name evidence="3" type="ORF">AYI69_g6441</name>
</gene>
<dbReference type="Proteomes" id="UP000187429">
    <property type="component" value="Unassembled WGS sequence"/>
</dbReference>
<feature type="compositionally biased region" description="Basic and acidic residues" evidence="1">
    <location>
        <begin position="208"/>
        <end position="221"/>
    </location>
</feature>
<evidence type="ECO:0000313" key="4">
    <source>
        <dbReference type="Proteomes" id="UP000187429"/>
    </source>
</evidence>
<dbReference type="OrthoDB" id="5597238at2759"/>
<feature type="region of interest" description="Disordered" evidence="1">
    <location>
        <begin position="96"/>
        <end position="240"/>
    </location>
</feature>
<feature type="chain" id="PRO_5012842317" evidence="2">
    <location>
        <begin position="24"/>
        <end position="280"/>
    </location>
</feature>
<evidence type="ECO:0000256" key="2">
    <source>
        <dbReference type="SAM" id="SignalP"/>
    </source>
</evidence>
<feature type="compositionally biased region" description="Pro residues" evidence="1">
    <location>
        <begin position="104"/>
        <end position="117"/>
    </location>
</feature>
<feature type="signal peptide" evidence="2">
    <location>
        <begin position="1"/>
        <end position="23"/>
    </location>
</feature>
<evidence type="ECO:0000256" key="1">
    <source>
        <dbReference type="SAM" id="MobiDB-lite"/>
    </source>
</evidence>
<dbReference type="EMBL" id="LSSM01002893">
    <property type="protein sequence ID" value="OMJ19883.1"/>
    <property type="molecule type" value="Genomic_DNA"/>
</dbReference>
<evidence type="ECO:0000313" key="3">
    <source>
        <dbReference type="EMBL" id="OMJ19883.1"/>
    </source>
</evidence>
<name>A0A1R1XYX5_9FUNG</name>
<keyword evidence="4" id="KW-1185">Reference proteome</keyword>
<comment type="caution">
    <text evidence="3">The sequence shown here is derived from an EMBL/GenBank/DDBJ whole genome shotgun (WGS) entry which is preliminary data.</text>
</comment>
<sequence length="280" mass="29195">MKFFKKIELGIFLYIASLSFTFSDETKTPQQQCVASKCNNDNGNVNCVASCYGVPSPDSSAITQTNKCYEDCIRASDDASTRAACNAGCISKFYNPNEKNAPTPNSPPSSQGPPKPSAPVSVPWTPPTQKPPQPQAAVSPSSPPVPANPPPVAPAPLHPASPQANDKNTPATGSVPGAKSLFDGTGAAAQSGPGWTPPTQPSNQPGSSDKKSPSITDEKLGDGQSDMYDSPYGSNFSDYASGMGNGTKYSGFNSFDSSAFVSSKRVNISLVFILTFIAIN</sequence>
<dbReference type="AlphaFoldDB" id="A0A1R1XYX5"/>
<feature type="compositionally biased region" description="Polar residues" evidence="1">
    <location>
        <begin position="163"/>
        <end position="172"/>
    </location>
</feature>
<keyword evidence="2" id="KW-0732">Signal</keyword>
<protein>
    <submittedName>
        <fullName evidence="3">Uncharacterized protein</fullName>
    </submittedName>
</protein>
<feature type="compositionally biased region" description="Pro residues" evidence="1">
    <location>
        <begin position="141"/>
        <end position="159"/>
    </location>
</feature>
<reference evidence="4" key="1">
    <citation type="submission" date="2017-01" db="EMBL/GenBank/DDBJ databases">
        <authorList>
            <person name="Wang Y."/>
            <person name="White M."/>
            <person name="Kvist S."/>
            <person name="Moncalvo J.-M."/>
        </authorList>
    </citation>
    <scope>NUCLEOTIDE SEQUENCE [LARGE SCALE GENOMIC DNA]</scope>
    <source>
        <strain evidence="4">ID-206-W2</strain>
    </source>
</reference>